<dbReference type="Pfam" id="PF00795">
    <property type="entry name" value="CN_hydrolase"/>
    <property type="match status" value="1"/>
</dbReference>
<sequence>MSPRQPIRVAAVQPHLELGAVESNLLRIEDLIRDAHREHDPQVIVVPEAMTSPNVFHDKLRGVARPVDGAPFQLLTRLSRELDCVIGGGFLARRGDDAYGTFVLAEPDGSAHLHDKDIPTAWENNYYRGGDDEGRFHCATLGLDVGLCSGWEWMRYRTSRRLRGVDLVLGGMCWPSFPLNWPGPLRRWVDREHAVWRQGSRELPRQVARLVGAPVVHAAHVGPVESQTPLAPSIPWKTEMIGETQICDADGTIRARLTLEDGEGHIGAEITPGSVAPLDPLSDRFWIPLVTPSTYAAWYAMNAHGRIVYRWRKARGLHEWQSWPAGDLPDELGPVADDQAQHFATTA</sequence>
<dbReference type="Proteomes" id="UP000005143">
    <property type="component" value="Unassembled WGS sequence"/>
</dbReference>
<evidence type="ECO:0000313" key="3">
    <source>
        <dbReference type="EMBL" id="EHN11614.1"/>
    </source>
</evidence>
<protein>
    <submittedName>
        <fullName evidence="3">Amidohydrolase-like protein</fullName>
    </submittedName>
</protein>
<feature type="domain" description="CN hydrolase" evidence="2">
    <location>
        <begin position="7"/>
        <end position="272"/>
    </location>
</feature>
<dbReference type="PROSITE" id="PS50263">
    <property type="entry name" value="CN_HYDROLASE"/>
    <property type="match status" value="1"/>
</dbReference>
<dbReference type="PANTHER" id="PTHR43674">
    <property type="entry name" value="NITRILASE C965.09-RELATED"/>
    <property type="match status" value="1"/>
</dbReference>
<keyword evidence="4" id="KW-1185">Reference proteome</keyword>
<accession>H0E3W6</accession>
<name>H0E3W6_9ACTN</name>
<dbReference type="InterPro" id="IPR050345">
    <property type="entry name" value="Aliph_Amidase/BUP"/>
</dbReference>
<keyword evidence="1 3" id="KW-0378">Hydrolase</keyword>
<dbReference type="CDD" id="cd07197">
    <property type="entry name" value="nitrilase"/>
    <property type="match status" value="1"/>
</dbReference>
<organism evidence="3 4">
    <name type="scientific">Patulibacter medicamentivorans</name>
    <dbReference type="NCBI Taxonomy" id="1097667"/>
    <lineage>
        <taxon>Bacteria</taxon>
        <taxon>Bacillati</taxon>
        <taxon>Actinomycetota</taxon>
        <taxon>Thermoleophilia</taxon>
        <taxon>Solirubrobacterales</taxon>
        <taxon>Patulibacteraceae</taxon>
        <taxon>Patulibacter</taxon>
    </lineage>
</organism>
<gene>
    <name evidence="3" type="ORF">PAI11_14910</name>
</gene>
<dbReference type="Gene3D" id="3.60.110.10">
    <property type="entry name" value="Carbon-nitrogen hydrolase"/>
    <property type="match status" value="1"/>
</dbReference>
<dbReference type="PANTHER" id="PTHR43674:SF2">
    <property type="entry name" value="BETA-UREIDOPROPIONASE"/>
    <property type="match status" value="1"/>
</dbReference>
<dbReference type="InterPro" id="IPR036526">
    <property type="entry name" value="C-N_Hydrolase_sf"/>
</dbReference>
<proteinExistence type="predicted"/>
<dbReference type="InterPro" id="IPR003010">
    <property type="entry name" value="C-N_Hydrolase"/>
</dbReference>
<dbReference type="GO" id="GO:0016811">
    <property type="term" value="F:hydrolase activity, acting on carbon-nitrogen (but not peptide) bonds, in linear amides"/>
    <property type="evidence" value="ECO:0007669"/>
    <property type="project" value="TreeGrafter"/>
</dbReference>
<evidence type="ECO:0000259" key="2">
    <source>
        <dbReference type="PROSITE" id="PS50263"/>
    </source>
</evidence>
<dbReference type="EMBL" id="AGUD01000084">
    <property type="protein sequence ID" value="EHN11614.1"/>
    <property type="molecule type" value="Genomic_DNA"/>
</dbReference>
<reference evidence="3 4" key="1">
    <citation type="journal article" date="2013" name="Biodegradation">
        <title>Quantitative proteomic analysis of ibuprofen-degrading Patulibacter sp. strain I11.</title>
        <authorList>
            <person name="Almeida B."/>
            <person name="Kjeldal H."/>
            <person name="Lolas I."/>
            <person name="Knudsen A.D."/>
            <person name="Carvalho G."/>
            <person name="Nielsen K.L."/>
            <person name="Barreto Crespo M.T."/>
            <person name="Stensballe A."/>
            <person name="Nielsen J.L."/>
        </authorList>
    </citation>
    <scope>NUCLEOTIDE SEQUENCE [LARGE SCALE GENOMIC DNA]</scope>
    <source>
        <strain evidence="3 4">I11</strain>
    </source>
</reference>
<evidence type="ECO:0000313" key="4">
    <source>
        <dbReference type="Proteomes" id="UP000005143"/>
    </source>
</evidence>
<dbReference type="RefSeq" id="WP_007572710.1">
    <property type="nucleotide sequence ID" value="NZ_AGUD01000084.1"/>
</dbReference>
<comment type="caution">
    <text evidence="3">The sequence shown here is derived from an EMBL/GenBank/DDBJ whole genome shotgun (WGS) entry which is preliminary data.</text>
</comment>
<dbReference type="SUPFAM" id="SSF56317">
    <property type="entry name" value="Carbon-nitrogen hydrolase"/>
    <property type="match status" value="1"/>
</dbReference>
<dbReference type="AlphaFoldDB" id="H0E3W6"/>
<evidence type="ECO:0000256" key="1">
    <source>
        <dbReference type="ARBA" id="ARBA00022801"/>
    </source>
</evidence>